<organism evidence="2 3">
    <name type="scientific">Photobacterium atrarenae</name>
    <dbReference type="NCBI Taxonomy" id="865757"/>
    <lineage>
        <taxon>Bacteria</taxon>
        <taxon>Pseudomonadati</taxon>
        <taxon>Pseudomonadota</taxon>
        <taxon>Gammaproteobacteria</taxon>
        <taxon>Vibrionales</taxon>
        <taxon>Vibrionaceae</taxon>
        <taxon>Photobacterium</taxon>
    </lineage>
</organism>
<dbReference type="RefSeq" id="WP_255391483.1">
    <property type="nucleotide sequence ID" value="NZ_CP101509.1"/>
</dbReference>
<dbReference type="PROSITE" id="PS51729">
    <property type="entry name" value="GNAT_YJDJ"/>
    <property type="match status" value="1"/>
</dbReference>
<dbReference type="Pfam" id="PF14542">
    <property type="entry name" value="Acetyltransf_CG"/>
    <property type="match status" value="1"/>
</dbReference>
<sequence>MTSKVYSLEHDTVHKEYRMEVAPGTFARVTYSQDDQVLHLNYSEVPQSMRGHGLGNILMEQVLAKIQAEGYQILPVCGFIRNYVAEHQEWHHLLADGHEKGEPKLALESQRSVRR</sequence>
<dbReference type="InterPro" id="IPR031165">
    <property type="entry name" value="GNAT_YJDJ"/>
</dbReference>
<feature type="domain" description="N-acetyltransferase" evidence="1">
    <location>
        <begin position="9"/>
        <end position="95"/>
    </location>
</feature>
<dbReference type="Proteomes" id="UP001057998">
    <property type="component" value="Chromosome 2"/>
</dbReference>
<protein>
    <submittedName>
        <fullName evidence="2">N-acetyltransferase</fullName>
    </submittedName>
</protein>
<proteinExistence type="predicted"/>
<reference evidence="2" key="1">
    <citation type="submission" date="2022-07" db="EMBL/GenBank/DDBJ databases">
        <title>Genome sequencing of Photobacterium atrarenae GJH2-4.</title>
        <authorList>
            <person name="Park S.-J."/>
        </authorList>
    </citation>
    <scope>NUCLEOTIDE SEQUENCE</scope>
    <source>
        <strain evidence="2">GJH2-4</strain>
    </source>
</reference>
<dbReference type="SUPFAM" id="SSF55729">
    <property type="entry name" value="Acyl-CoA N-acyltransferases (Nat)"/>
    <property type="match status" value="1"/>
</dbReference>
<dbReference type="Gene3D" id="3.40.630.30">
    <property type="match status" value="1"/>
</dbReference>
<evidence type="ECO:0000313" key="3">
    <source>
        <dbReference type="Proteomes" id="UP001057998"/>
    </source>
</evidence>
<dbReference type="InterPro" id="IPR045057">
    <property type="entry name" value="Gcn5-rel_NAT"/>
</dbReference>
<dbReference type="PANTHER" id="PTHR31435">
    <property type="entry name" value="PROTEIN NATD1"/>
    <property type="match status" value="1"/>
</dbReference>
<gene>
    <name evidence="2" type="ORF">NNL38_16260</name>
</gene>
<dbReference type="EMBL" id="CP101509">
    <property type="protein sequence ID" value="UTV30138.1"/>
    <property type="molecule type" value="Genomic_DNA"/>
</dbReference>
<evidence type="ECO:0000313" key="2">
    <source>
        <dbReference type="EMBL" id="UTV30138.1"/>
    </source>
</evidence>
<accession>A0ABY5GMI3</accession>
<keyword evidence="3" id="KW-1185">Reference proteome</keyword>
<name>A0ABY5GMI3_9GAMM</name>
<dbReference type="InterPro" id="IPR016181">
    <property type="entry name" value="Acyl_CoA_acyltransferase"/>
</dbReference>
<dbReference type="PANTHER" id="PTHR31435:SF9">
    <property type="entry name" value="PROTEIN NATD1"/>
    <property type="match status" value="1"/>
</dbReference>
<evidence type="ECO:0000259" key="1">
    <source>
        <dbReference type="PROSITE" id="PS51729"/>
    </source>
</evidence>